<evidence type="ECO:0000313" key="4">
    <source>
        <dbReference type="Proteomes" id="UP000824093"/>
    </source>
</evidence>
<feature type="domain" description="HMA" evidence="2">
    <location>
        <begin position="2"/>
        <end position="67"/>
    </location>
</feature>
<sequence>MKETILKVEGMSCGGCENRIKNALGEVEGIKTVEADFHTGMVRVLAEEKVTKEEMEETITDIGFEIVKEG</sequence>
<name>A0A9D1S8Z8_9FIRM</name>
<accession>A0A9D1S8Z8</accession>
<organism evidence="3 4">
    <name type="scientific">Candidatus Merdicola faecigallinarum</name>
    <dbReference type="NCBI Taxonomy" id="2840862"/>
    <lineage>
        <taxon>Bacteria</taxon>
        <taxon>Bacillati</taxon>
        <taxon>Bacillota</taxon>
        <taxon>Clostridia</taxon>
        <taxon>Candidatus Merdicola</taxon>
    </lineage>
</organism>
<dbReference type="PROSITE" id="PS50846">
    <property type="entry name" value="HMA_2"/>
    <property type="match status" value="1"/>
</dbReference>
<proteinExistence type="predicted"/>
<dbReference type="GO" id="GO:0046872">
    <property type="term" value="F:metal ion binding"/>
    <property type="evidence" value="ECO:0007669"/>
    <property type="project" value="UniProtKB-KW"/>
</dbReference>
<dbReference type="InterPro" id="IPR006121">
    <property type="entry name" value="HMA_dom"/>
</dbReference>
<dbReference type="InterPro" id="IPR017969">
    <property type="entry name" value="Heavy-metal-associated_CS"/>
</dbReference>
<dbReference type="CDD" id="cd00371">
    <property type="entry name" value="HMA"/>
    <property type="match status" value="1"/>
</dbReference>
<dbReference type="PROSITE" id="PS01047">
    <property type="entry name" value="HMA_1"/>
    <property type="match status" value="1"/>
</dbReference>
<evidence type="ECO:0000256" key="1">
    <source>
        <dbReference type="ARBA" id="ARBA00022723"/>
    </source>
</evidence>
<dbReference type="Proteomes" id="UP000824093">
    <property type="component" value="Unassembled WGS sequence"/>
</dbReference>
<dbReference type="Gene3D" id="3.30.70.100">
    <property type="match status" value="1"/>
</dbReference>
<comment type="caution">
    <text evidence="3">The sequence shown here is derived from an EMBL/GenBank/DDBJ whole genome shotgun (WGS) entry which is preliminary data.</text>
</comment>
<evidence type="ECO:0000259" key="2">
    <source>
        <dbReference type="PROSITE" id="PS50846"/>
    </source>
</evidence>
<keyword evidence="1" id="KW-0479">Metal-binding</keyword>
<evidence type="ECO:0000313" key="3">
    <source>
        <dbReference type="EMBL" id="HIU51381.1"/>
    </source>
</evidence>
<gene>
    <name evidence="3" type="ORF">IAB70_01960</name>
</gene>
<dbReference type="Pfam" id="PF00403">
    <property type="entry name" value="HMA"/>
    <property type="match status" value="1"/>
</dbReference>
<dbReference type="EMBL" id="DVNH01000016">
    <property type="protein sequence ID" value="HIU51381.1"/>
    <property type="molecule type" value="Genomic_DNA"/>
</dbReference>
<dbReference type="SUPFAM" id="SSF55008">
    <property type="entry name" value="HMA, heavy metal-associated domain"/>
    <property type="match status" value="1"/>
</dbReference>
<reference evidence="3" key="1">
    <citation type="submission" date="2020-10" db="EMBL/GenBank/DDBJ databases">
        <authorList>
            <person name="Gilroy R."/>
        </authorList>
    </citation>
    <scope>NUCLEOTIDE SEQUENCE</scope>
    <source>
        <strain evidence="3">CHK195-15760</strain>
    </source>
</reference>
<protein>
    <submittedName>
        <fullName evidence="3">Heavy-metal-associated domain-containing protein</fullName>
    </submittedName>
</protein>
<dbReference type="InterPro" id="IPR036163">
    <property type="entry name" value="HMA_dom_sf"/>
</dbReference>
<reference evidence="3" key="2">
    <citation type="journal article" date="2021" name="PeerJ">
        <title>Extensive microbial diversity within the chicken gut microbiome revealed by metagenomics and culture.</title>
        <authorList>
            <person name="Gilroy R."/>
            <person name="Ravi A."/>
            <person name="Getino M."/>
            <person name="Pursley I."/>
            <person name="Horton D.L."/>
            <person name="Alikhan N.F."/>
            <person name="Baker D."/>
            <person name="Gharbi K."/>
            <person name="Hall N."/>
            <person name="Watson M."/>
            <person name="Adriaenssens E.M."/>
            <person name="Foster-Nyarko E."/>
            <person name="Jarju S."/>
            <person name="Secka A."/>
            <person name="Antonio M."/>
            <person name="Oren A."/>
            <person name="Chaudhuri R.R."/>
            <person name="La Ragione R."/>
            <person name="Hildebrand F."/>
            <person name="Pallen M.J."/>
        </authorList>
    </citation>
    <scope>NUCLEOTIDE SEQUENCE</scope>
    <source>
        <strain evidence="3">CHK195-15760</strain>
    </source>
</reference>
<dbReference type="AlphaFoldDB" id="A0A9D1S8Z8"/>